<name>A0A0W1SQX3_9EURY</name>
<keyword evidence="4" id="KW-1185">Reference proteome</keyword>
<evidence type="ECO:0000256" key="1">
    <source>
        <dbReference type="SAM" id="MobiDB-lite"/>
    </source>
</evidence>
<feature type="compositionally biased region" description="Polar residues" evidence="1">
    <location>
        <begin position="108"/>
        <end position="128"/>
    </location>
</feature>
<dbReference type="InterPro" id="IPR011129">
    <property type="entry name" value="CSD"/>
</dbReference>
<dbReference type="AlphaFoldDB" id="A0A0W1SQX3"/>
<reference evidence="3 4" key="1">
    <citation type="submission" date="2015-12" db="EMBL/GenBank/DDBJ databases">
        <title>Haloferax profundi sp. nov. isolated from the Discovery deep brine-seawater interface in the Red Sea.</title>
        <authorList>
            <person name="Zhang G."/>
            <person name="Stingl U."/>
            <person name="Rashid M."/>
        </authorList>
    </citation>
    <scope>NUCLEOTIDE SEQUENCE [LARGE SCALE GENOMIC DNA]</scope>
    <source>
        <strain evidence="3 4">SB29</strain>
    </source>
</reference>
<dbReference type="InterPro" id="IPR012340">
    <property type="entry name" value="NA-bd_OB-fold"/>
</dbReference>
<dbReference type="SUPFAM" id="SSF50249">
    <property type="entry name" value="Nucleic acid-binding proteins"/>
    <property type="match status" value="1"/>
</dbReference>
<dbReference type="Gene3D" id="2.40.50.140">
    <property type="entry name" value="Nucleic acid-binding proteins"/>
    <property type="match status" value="1"/>
</dbReference>
<feature type="region of interest" description="Disordered" evidence="1">
    <location>
        <begin position="108"/>
        <end position="178"/>
    </location>
</feature>
<dbReference type="InterPro" id="IPR002059">
    <property type="entry name" value="CSP_DNA-bd"/>
</dbReference>
<protein>
    <recommendedName>
        <fullName evidence="2">CSD domain-containing protein</fullName>
    </recommendedName>
</protein>
<evidence type="ECO:0000259" key="2">
    <source>
        <dbReference type="PROSITE" id="PS51857"/>
    </source>
</evidence>
<feature type="domain" description="CSD" evidence="2">
    <location>
        <begin position="175"/>
        <end position="246"/>
    </location>
</feature>
<dbReference type="EMBL" id="LOPV01000119">
    <property type="protein sequence ID" value="KTG28681.1"/>
    <property type="molecule type" value="Genomic_DNA"/>
</dbReference>
<proteinExistence type="predicted"/>
<dbReference type="Proteomes" id="UP000053157">
    <property type="component" value="Unassembled WGS sequence"/>
</dbReference>
<feature type="compositionally biased region" description="Basic and acidic residues" evidence="1">
    <location>
        <begin position="130"/>
        <end position="150"/>
    </location>
</feature>
<dbReference type="PROSITE" id="PS51857">
    <property type="entry name" value="CSD_2"/>
    <property type="match status" value="1"/>
</dbReference>
<evidence type="ECO:0000313" key="3">
    <source>
        <dbReference type="EMBL" id="KTG28681.1"/>
    </source>
</evidence>
<accession>A0A0W1SQX3</accession>
<dbReference type="SMART" id="SM00357">
    <property type="entry name" value="CSP"/>
    <property type="match status" value="1"/>
</dbReference>
<evidence type="ECO:0000313" key="4">
    <source>
        <dbReference type="Proteomes" id="UP000053157"/>
    </source>
</evidence>
<organism evidence="3 4">
    <name type="scientific">Haloferax profundi</name>
    <dbReference type="NCBI Taxonomy" id="1544718"/>
    <lineage>
        <taxon>Archaea</taxon>
        <taxon>Methanobacteriati</taxon>
        <taxon>Methanobacteriota</taxon>
        <taxon>Stenosarchaea group</taxon>
        <taxon>Halobacteria</taxon>
        <taxon>Halobacteriales</taxon>
        <taxon>Haloferacaceae</taxon>
        <taxon>Haloferax</taxon>
    </lineage>
</organism>
<gene>
    <name evidence="3" type="ORF">AUR66_11505</name>
</gene>
<dbReference type="GO" id="GO:0003676">
    <property type="term" value="F:nucleic acid binding"/>
    <property type="evidence" value="ECO:0007669"/>
    <property type="project" value="InterPro"/>
</dbReference>
<dbReference type="RefSeq" id="WP_058571677.1">
    <property type="nucleotide sequence ID" value="NZ_LOPV01000119.1"/>
</dbReference>
<comment type="caution">
    <text evidence="3">The sequence shown here is derived from an EMBL/GenBank/DDBJ whole genome shotgun (WGS) entry which is preliminary data.</text>
</comment>
<dbReference type="Pfam" id="PF00313">
    <property type="entry name" value="CSD"/>
    <property type="match status" value="1"/>
</dbReference>
<sequence length="291" mass="32648">MTGQSKSEWTHSKNAGQLLHTKSQVLLEATEDFRHVLDCFDNSPNIPRAVIALGILSKGVSSSTHNDRELQEIVSMWASTYPKKSYPEDVVNVVLWYLQQVKSGLSSQQKRSIGRHLSSTGLNGSVPTDTRGESSTERSSESPPEKKSKSFQDSQGQHSKDNPSKPKPKPSLPNDLDGIVVDYNANRGFGFIMTVDLMQYNPSGDNEPKELFFHVSEFDGRPEKGQHVNFDVGFGDKGLKAVDVTVVAEAGELSVEEWEELPRLPGFWETDKPETIYRFGRKRNPRYHNRL</sequence>